<dbReference type="Gene3D" id="1.25.40.10">
    <property type="entry name" value="Tetratricopeptide repeat domain"/>
    <property type="match status" value="1"/>
</dbReference>
<keyword evidence="4 8" id="KW-0732">Signal</keyword>
<reference evidence="11 12" key="1">
    <citation type="submission" date="2019-02" db="EMBL/GenBank/DDBJ databases">
        <title>Genomic Encyclopedia of Type Strains, Phase IV (KMG-IV): sequencing the most valuable type-strain genomes for metagenomic binning, comparative biology and taxonomic classification.</title>
        <authorList>
            <person name="Goeker M."/>
        </authorList>
    </citation>
    <scope>NUCLEOTIDE SEQUENCE [LARGE SCALE GENOMIC DNA]</scope>
    <source>
        <strain evidence="11 12">DSM 16618</strain>
    </source>
</reference>
<protein>
    <submittedName>
        <fullName evidence="11">Tetratricopeptide repeat protein</fullName>
    </submittedName>
</protein>
<comment type="subcellular location">
    <subcellularLocation>
        <location evidence="1">Cell outer membrane</location>
        <topology evidence="1">Multi-pass membrane protein</topology>
    </subcellularLocation>
</comment>
<dbReference type="AlphaFoldDB" id="A0A4Q7MMP7"/>
<keyword evidence="3" id="KW-0812">Transmembrane</keyword>
<evidence type="ECO:0000256" key="7">
    <source>
        <dbReference type="ARBA" id="ARBA00023609"/>
    </source>
</evidence>
<dbReference type="Pfam" id="PF04575">
    <property type="entry name" value="SlipAM"/>
    <property type="match status" value="1"/>
</dbReference>
<evidence type="ECO:0000313" key="12">
    <source>
        <dbReference type="Proteomes" id="UP000292039"/>
    </source>
</evidence>
<name>A0A4Q7MMP7_9BURK</name>
<dbReference type="InterPro" id="IPR011990">
    <property type="entry name" value="TPR-like_helical_dom_sf"/>
</dbReference>
<dbReference type="EMBL" id="SGWZ01000003">
    <property type="protein sequence ID" value="RZS69721.1"/>
    <property type="molecule type" value="Genomic_DNA"/>
</dbReference>
<proteinExistence type="inferred from homology"/>
<organism evidence="11 12">
    <name type="scientific">Kerstersia gyiorum</name>
    <dbReference type="NCBI Taxonomy" id="206506"/>
    <lineage>
        <taxon>Bacteria</taxon>
        <taxon>Pseudomonadati</taxon>
        <taxon>Pseudomonadota</taxon>
        <taxon>Betaproteobacteria</taxon>
        <taxon>Burkholderiales</taxon>
        <taxon>Alcaligenaceae</taxon>
        <taxon>Kerstersia</taxon>
    </lineage>
</organism>
<accession>A0A4Q7MMP7</accession>
<dbReference type="Pfam" id="PF24575">
    <property type="entry name" value="TPR_Slam"/>
    <property type="match status" value="1"/>
</dbReference>
<feature type="domain" description="Surface lipoprotein assembly modifier N-terminal TPR repeats region" evidence="10">
    <location>
        <begin position="75"/>
        <end position="165"/>
    </location>
</feature>
<evidence type="ECO:0000256" key="1">
    <source>
        <dbReference type="ARBA" id="ARBA00004571"/>
    </source>
</evidence>
<evidence type="ECO:0000256" key="3">
    <source>
        <dbReference type="ARBA" id="ARBA00022692"/>
    </source>
</evidence>
<feature type="chain" id="PRO_5030098155" evidence="8">
    <location>
        <begin position="23"/>
        <end position="497"/>
    </location>
</feature>
<evidence type="ECO:0000313" key="11">
    <source>
        <dbReference type="EMBL" id="RZS69721.1"/>
    </source>
</evidence>
<dbReference type="RefSeq" id="WP_130487282.1">
    <property type="nucleotide sequence ID" value="NZ_CBCSEB010000021.1"/>
</dbReference>
<gene>
    <name evidence="11" type="ORF">EV679_2328</name>
</gene>
<evidence type="ECO:0000259" key="9">
    <source>
        <dbReference type="Pfam" id="PF04575"/>
    </source>
</evidence>
<dbReference type="SUPFAM" id="SSF48452">
    <property type="entry name" value="TPR-like"/>
    <property type="match status" value="1"/>
</dbReference>
<evidence type="ECO:0000256" key="8">
    <source>
        <dbReference type="SAM" id="SignalP"/>
    </source>
</evidence>
<dbReference type="Proteomes" id="UP000292039">
    <property type="component" value="Unassembled WGS sequence"/>
</dbReference>
<evidence type="ECO:0000259" key="10">
    <source>
        <dbReference type="Pfam" id="PF24575"/>
    </source>
</evidence>
<dbReference type="InterPro" id="IPR007655">
    <property type="entry name" value="Slam_C"/>
</dbReference>
<keyword evidence="5" id="KW-0472">Membrane</keyword>
<dbReference type="GO" id="GO:0009279">
    <property type="term" value="C:cell outer membrane"/>
    <property type="evidence" value="ECO:0007669"/>
    <property type="project" value="UniProtKB-SubCell"/>
</dbReference>
<evidence type="ECO:0000256" key="5">
    <source>
        <dbReference type="ARBA" id="ARBA00023136"/>
    </source>
</evidence>
<comment type="caution">
    <text evidence="11">The sequence shown here is derived from an EMBL/GenBank/DDBJ whole genome shotgun (WGS) entry which is preliminary data.</text>
</comment>
<dbReference type="InterPro" id="IPR057556">
    <property type="entry name" value="TPR_Slam"/>
</dbReference>
<comment type="similarity">
    <text evidence="7">Belongs to the Slam family.</text>
</comment>
<keyword evidence="2" id="KW-1134">Transmembrane beta strand</keyword>
<keyword evidence="6" id="KW-0998">Cell outer membrane</keyword>
<sequence length="497" mass="56428">MLPRFFLAIMALSGLLTATAQADDDDTRLLLNQIDQRTAERERGYLPEETPPGMDPASLITIGKTTYSVENTLADLEPAIYVSMNLRQWPKLAQFVQKYQQLPSYDTSLVLLAEGMLAREARDYGTAERKLEQALQANPQFSRAKLELARMYFENQKSREAAELFKQISIAGIPEAVRPVIESFENALGERNAWHGSFALGMGYNSNINQANGMSTQFITCLLPGILCRQATRTMPAPISSAMLSYDFAAMRRYPLAGHHNLLVRGISYGKLPRQNRLADNVTTHYDESTSLLYAGYNYLSASQDVSLTPLFEHNYGNHHVRYQAAGLRLDWKYTLAPGAQLGVNAQRKHFSFRGQERQYFANYDENQFGLYGSYLLNPKTALYGGFNFTRKLFPDRTASSKEYMANLGMYRHFDIGFRLNATALYRRIRNDEFNGLMGGRRKDHQQIYIVNLAMPRLAFAGVTPNLYLKRTVNNSSLDWAYAYRQTEAILKLEASF</sequence>
<dbReference type="GeneID" id="99725611"/>
<feature type="domain" description="Surface lipoprotein assembly modifier C-terminal" evidence="9">
    <location>
        <begin position="194"/>
        <end position="497"/>
    </location>
</feature>
<evidence type="ECO:0000256" key="6">
    <source>
        <dbReference type="ARBA" id="ARBA00023237"/>
    </source>
</evidence>
<feature type="signal peptide" evidence="8">
    <location>
        <begin position="1"/>
        <end position="22"/>
    </location>
</feature>
<evidence type="ECO:0000256" key="2">
    <source>
        <dbReference type="ARBA" id="ARBA00022452"/>
    </source>
</evidence>
<evidence type="ECO:0000256" key="4">
    <source>
        <dbReference type="ARBA" id="ARBA00022729"/>
    </source>
</evidence>